<name>A0ABV9YWH5_9HYPH</name>
<dbReference type="RefSeq" id="WP_114955359.1">
    <property type="nucleotide sequence ID" value="NZ_JBHSJF010000001.1"/>
</dbReference>
<reference evidence="2" key="1">
    <citation type="journal article" date="2019" name="Int. J. Syst. Evol. Microbiol.">
        <title>The Global Catalogue of Microorganisms (GCM) 10K type strain sequencing project: providing services to taxonomists for standard genome sequencing and annotation.</title>
        <authorList>
            <consortium name="The Broad Institute Genomics Platform"/>
            <consortium name="The Broad Institute Genome Sequencing Center for Infectious Disease"/>
            <person name="Wu L."/>
            <person name="Ma J."/>
        </authorList>
    </citation>
    <scope>NUCLEOTIDE SEQUENCE [LARGE SCALE GENOMIC DNA]</scope>
    <source>
        <strain evidence="2">CGMCC 1.16444</strain>
    </source>
</reference>
<dbReference type="Proteomes" id="UP001595796">
    <property type="component" value="Unassembled WGS sequence"/>
</dbReference>
<comment type="caution">
    <text evidence="1">The sequence shown here is derived from an EMBL/GenBank/DDBJ whole genome shotgun (WGS) entry which is preliminary data.</text>
</comment>
<proteinExistence type="predicted"/>
<evidence type="ECO:0000313" key="1">
    <source>
        <dbReference type="EMBL" id="MFC5066579.1"/>
    </source>
</evidence>
<organism evidence="1 2">
    <name type="scientific">Flaviflagellibacter deserti</name>
    <dbReference type="NCBI Taxonomy" id="2267266"/>
    <lineage>
        <taxon>Bacteria</taxon>
        <taxon>Pseudomonadati</taxon>
        <taxon>Pseudomonadota</taxon>
        <taxon>Alphaproteobacteria</taxon>
        <taxon>Hyphomicrobiales</taxon>
        <taxon>Flaviflagellibacter</taxon>
    </lineage>
</organism>
<evidence type="ECO:0008006" key="3">
    <source>
        <dbReference type="Google" id="ProtNLM"/>
    </source>
</evidence>
<gene>
    <name evidence="1" type="ORF">ACFPFW_00950</name>
</gene>
<protein>
    <recommendedName>
        <fullName evidence="3">DUF1330 domain-containing protein</fullName>
    </recommendedName>
</protein>
<sequence length="103" mass="12394">MAYLIQILLPLSDNHGRPFGPSEYQRVRRELRERWGGLTAYTRSPAEGSWADEGEDFTHDDIIVFEVMSEVLDRPWWRDYRRQMEQRFRQDVIVVRVQIIEVL</sequence>
<dbReference type="EMBL" id="JBHSJF010000001">
    <property type="protein sequence ID" value="MFC5066579.1"/>
    <property type="molecule type" value="Genomic_DNA"/>
</dbReference>
<evidence type="ECO:0000313" key="2">
    <source>
        <dbReference type="Proteomes" id="UP001595796"/>
    </source>
</evidence>
<accession>A0ABV9YWH5</accession>
<keyword evidence="2" id="KW-1185">Reference proteome</keyword>